<organism evidence="4 5">
    <name type="scientific">Oidiodendron maius (strain Zn)</name>
    <dbReference type="NCBI Taxonomy" id="913774"/>
    <lineage>
        <taxon>Eukaryota</taxon>
        <taxon>Fungi</taxon>
        <taxon>Dikarya</taxon>
        <taxon>Ascomycota</taxon>
        <taxon>Pezizomycotina</taxon>
        <taxon>Leotiomycetes</taxon>
        <taxon>Leotiomycetes incertae sedis</taxon>
        <taxon>Myxotrichaceae</taxon>
        <taxon>Oidiodendron</taxon>
    </lineage>
</organism>
<keyword evidence="2" id="KW-0539">Nucleus</keyword>
<dbReference type="EMBL" id="KN832878">
    <property type="protein sequence ID" value="KIM99980.1"/>
    <property type="molecule type" value="Genomic_DNA"/>
</dbReference>
<dbReference type="CDD" id="cd12148">
    <property type="entry name" value="fungal_TF_MHR"/>
    <property type="match status" value="1"/>
</dbReference>
<dbReference type="InterPro" id="IPR001138">
    <property type="entry name" value="Zn2Cys6_DnaBD"/>
</dbReference>
<evidence type="ECO:0000313" key="5">
    <source>
        <dbReference type="Proteomes" id="UP000054321"/>
    </source>
</evidence>
<reference evidence="5" key="2">
    <citation type="submission" date="2015-01" db="EMBL/GenBank/DDBJ databases">
        <title>Evolutionary Origins and Diversification of the Mycorrhizal Mutualists.</title>
        <authorList>
            <consortium name="DOE Joint Genome Institute"/>
            <consortium name="Mycorrhizal Genomics Consortium"/>
            <person name="Kohler A."/>
            <person name="Kuo A."/>
            <person name="Nagy L.G."/>
            <person name="Floudas D."/>
            <person name="Copeland A."/>
            <person name="Barry K.W."/>
            <person name="Cichocki N."/>
            <person name="Veneault-Fourrey C."/>
            <person name="LaButti K."/>
            <person name="Lindquist E.A."/>
            <person name="Lipzen A."/>
            <person name="Lundell T."/>
            <person name="Morin E."/>
            <person name="Murat C."/>
            <person name="Riley R."/>
            <person name="Ohm R."/>
            <person name="Sun H."/>
            <person name="Tunlid A."/>
            <person name="Henrissat B."/>
            <person name="Grigoriev I.V."/>
            <person name="Hibbett D.S."/>
            <person name="Martin F."/>
        </authorList>
    </citation>
    <scope>NUCLEOTIDE SEQUENCE [LARGE SCALE GENOMIC DNA]</scope>
    <source>
        <strain evidence="5">Zn</strain>
    </source>
</reference>
<dbReference type="Gene3D" id="4.10.240.10">
    <property type="entry name" value="Zn(2)-C6 fungal-type DNA-binding domain"/>
    <property type="match status" value="1"/>
</dbReference>
<dbReference type="GO" id="GO:0000981">
    <property type="term" value="F:DNA-binding transcription factor activity, RNA polymerase II-specific"/>
    <property type="evidence" value="ECO:0007669"/>
    <property type="project" value="InterPro"/>
</dbReference>
<dbReference type="GO" id="GO:0008270">
    <property type="term" value="F:zinc ion binding"/>
    <property type="evidence" value="ECO:0007669"/>
    <property type="project" value="InterPro"/>
</dbReference>
<dbReference type="CDD" id="cd00067">
    <property type="entry name" value="GAL4"/>
    <property type="match status" value="1"/>
</dbReference>
<dbReference type="Proteomes" id="UP000054321">
    <property type="component" value="Unassembled WGS sequence"/>
</dbReference>
<keyword evidence="5" id="KW-1185">Reference proteome</keyword>
<dbReference type="SMART" id="SM00906">
    <property type="entry name" value="Fungal_trans"/>
    <property type="match status" value="1"/>
</dbReference>
<proteinExistence type="predicted"/>
<evidence type="ECO:0000313" key="4">
    <source>
        <dbReference type="EMBL" id="KIM99980.1"/>
    </source>
</evidence>
<name>A0A0C3GV40_OIDMZ</name>
<dbReference type="InParanoid" id="A0A0C3GV40"/>
<reference evidence="4 5" key="1">
    <citation type="submission" date="2014-04" db="EMBL/GenBank/DDBJ databases">
        <authorList>
            <consortium name="DOE Joint Genome Institute"/>
            <person name="Kuo A."/>
            <person name="Martino E."/>
            <person name="Perotto S."/>
            <person name="Kohler A."/>
            <person name="Nagy L.G."/>
            <person name="Floudas D."/>
            <person name="Copeland A."/>
            <person name="Barry K.W."/>
            <person name="Cichocki N."/>
            <person name="Veneault-Fourrey C."/>
            <person name="LaButti K."/>
            <person name="Lindquist E.A."/>
            <person name="Lipzen A."/>
            <person name="Lundell T."/>
            <person name="Morin E."/>
            <person name="Murat C."/>
            <person name="Sun H."/>
            <person name="Tunlid A."/>
            <person name="Henrissat B."/>
            <person name="Grigoriev I.V."/>
            <person name="Hibbett D.S."/>
            <person name="Martin F."/>
            <person name="Nordberg H.P."/>
            <person name="Cantor M.N."/>
            <person name="Hua S.X."/>
        </authorList>
    </citation>
    <scope>NUCLEOTIDE SEQUENCE [LARGE SCALE GENOMIC DNA]</scope>
    <source>
        <strain evidence="4 5">Zn</strain>
    </source>
</reference>
<dbReference type="PROSITE" id="PS50048">
    <property type="entry name" value="ZN2_CY6_FUNGAL_2"/>
    <property type="match status" value="1"/>
</dbReference>
<gene>
    <name evidence="4" type="ORF">OIDMADRAFT_181255</name>
</gene>
<evidence type="ECO:0000256" key="2">
    <source>
        <dbReference type="ARBA" id="ARBA00023242"/>
    </source>
</evidence>
<dbReference type="STRING" id="913774.A0A0C3GV40"/>
<dbReference type="GO" id="GO:0006351">
    <property type="term" value="P:DNA-templated transcription"/>
    <property type="evidence" value="ECO:0007669"/>
    <property type="project" value="InterPro"/>
</dbReference>
<sequence length="827" mass="91463">MSEQVTTAAVTGTNSCTKRKFGPDWVRKRVSQACDQCRKKKLKCDGLRPTCSTCESMQKQCFYGDTVKKRGLPEGYVRGLEKLLGLLFSNPNSIGSVTTTFDRALQDEVARSDLIQQWSSDGAEPTETLHEIWRTSKLCTSFERLLPLLDSGDKGQEVKRLRLEPHLIHSKNDVDVPARLSLQIPVCEVAEDLFRIYFTYTHCWLPIIGKDEMLAAYYRALELSASSLGIGEHAALWAVLAYAECQRSSPRDSTGMGYLQQSLEAESYYNMARSLIPSEDSDLRIGHVQALLVLSLVKLAMGQFRASWLLVGQAINIAIDIGINNTSSIGFSSSVGRSKNVFLGCFYLDTIIAAYLGRAPRLTREDAVGIGFLDENGLEEWGHLELVDRKDGDRPGSSRILSIFNHLVQLVCVLNDLAHSQATEKLHEKRLQDTPTMLNNWKDSLPDYCSLKIESDSVPQTVSISPHQLNLNITFLICKAVYEQRSNTNTGGLTEEVDALHRLLGAYNSRFAYGLTVFPPALHLIDNMGRDTVSSSMHRAARRSPQVRYSGVNVAPTRVDTFRDDTSGTVAKHNPNYATFRKSPDSGMGSKPIEDGMLTTRSAKNGFSSSINSLTTHSGEDAIMAGSLDWLRESGLQSVDTRTLFRPGTWDLQSEPLSPVATVASPSDCMSARSNIESKSARLAKHLDNYSGHRNPFHISQSHQSSEMRQTGQEKVDVVENLPTTFSALNPSPSGVGGLTPDSVLQSITTADDHFFELSNLDHFTGDRNETYRHLGFLVPSDLQGQNTISNHSLQASGDRQSSTNIQNEWSQWFGQPSSFQTSPKDG</sequence>
<protein>
    <recommendedName>
        <fullName evidence="3">Zn(2)-C6 fungal-type domain-containing protein</fullName>
    </recommendedName>
</protein>
<dbReference type="InterPro" id="IPR052783">
    <property type="entry name" value="Metabolic/Drug-Res_Regulator"/>
</dbReference>
<dbReference type="HOGENOM" id="CLU_342579_0_0_1"/>
<dbReference type="PANTHER" id="PTHR47655">
    <property type="entry name" value="QUINIC ACID UTILIZATION ACTIVATOR"/>
    <property type="match status" value="1"/>
</dbReference>
<dbReference type="SUPFAM" id="SSF57701">
    <property type="entry name" value="Zn2/Cys6 DNA-binding domain"/>
    <property type="match status" value="1"/>
</dbReference>
<evidence type="ECO:0000259" key="3">
    <source>
        <dbReference type="PROSITE" id="PS50048"/>
    </source>
</evidence>
<dbReference type="InterPro" id="IPR036864">
    <property type="entry name" value="Zn2-C6_fun-type_DNA-bd_sf"/>
</dbReference>
<dbReference type="SMART" id="SM00066">
    <property type="entry name" value="GAL4"/>
    <property type="match status" value="1"/>
</dbReference>
<dbReference type="PROSITE" id="PS00463">
    <property type="entry name" value="ZN2_CY6_FUNGAL_1"/>
    <property type="match status" value="1"/>
</dbReference>
<dbReference type="Pfam" id="PF04082">
    <property type="entry name" value="Fungal_trans"/>
    <property type="match status" value="1"/>
</dbReference>
<evidence type="ECO:0000256" key="1">
    <source>
        <dbReference type="ARBA" id="ARBA00022723"/>
    </source>
</evidence>
<dbReference type="PANTHER" id="PTHR47655:SF2">
    <property type="entry name" value="QUINIC ACID UTILIZATION ACTIVATOR"/>
    <property type="match status" value="1"/>
</dbReference>
<dbReference type="GO" id="GO:0045944">
    <property type="term" value="P:positive regulation of transcription by RNA polymerase II"/>
    <property type="evidence" value="ECO:0007669"/>
    <property type="project" value="TreeGrafter"/>
</dbReference>
<dbReference type="InterPro" id="IPR007219">
    <property type="entry name" value="XnlR_reg_dom"/>
</dbReference>
<dbReference type="OrthoDB" id="3364175at2759"/>
<accession>A0A0C3GV40</accession>
<dbReference type="Pfam" id="PF00172">
    <property type="entry name" value="Zn_clus"/>
    <property type="match status" value="1"/>
</dbReference>
<dbReference type="AlphaFoldDB" id="A0A0C3GV40"/>
<dbReference type="GO" id="GO:0003677">
    <property type="term" value="F:DNA binding"/>
    <property type="evidence" value="ECO:0007669"/>
    <property type="project" value="InterPro"/>
</dbReference>
<keyword evidence="1" id="KW-0479">Metal-binding</keyword>
<feature type="domain" description="Zn(2)-C6 fungal-type" evidence="3">
    <location>
        <begin position="33"/>
        <end position="63"/>
    </location>
</feature>